<dbReference type="SUPFAM" id="SSF53474">
    <property type="entry name" value="alpha/beta-Hydrolases"/>
    <property type="match status" value="1"/>
</dbReference>
<dbReference type="SUPFAM" id="SSF81296">
    <property type="entry name" value="E set domains"/>
    <property type="match status" value="1"/>
</dbReference>
<evidence type="ECO:0000313" key="2">
    <source>
        <dbReference type="Proteomes" id="UP000236497"/>
    </source>
</evidence>
<dbReference type="InterPro" id="IPR029058">
    <property type="entry name" value="AB_hydrolase_fold"/>
</dbReference>
<dbReference type="EMBL" id="CVTD020000016">
    <property type="protein sequence ID" value="CRZ34751.1"/>
    <property type="molecule type" value="Genomic_DNA"/>
</dbReference>
<gene>
    <name evidence="1" type="ORF">HHT355_1550</name>
</gene>
<proteinExistence type="predicted"/>
<organism evidence="1 2">
    <name type="scientific">Herbinix hemicellulosilytica</name>
    <dbReference type="NCBI Taxonomy" id="1564487"/>
    <lineage>
        <taxon>Bacteria</taxon>
        <taxon>Bacillati</taxon>
        <taxon>Bacillota</taxon>
        <taxon>Clostridia</taxon>
        <taxon>Lachnospirales</taxon>
        <taxon>Lachnospiraceae</taxon>
        <taxon>Herbinix</taxon>
    </lineage>
</organism>
<sequence length="394" mass="44989">MLNKDLTKNQSLYSHALYFDPINQARVPGGNGRLHFKEFENVPGFRILDNGDVEITFYAPGAETVQLKGFGGSLPGYYDFEPVKEMPGYWKTVLKGIRPGFHYHTYFVNGVETIHPQMPVGYGGSYAVNFIEIPDPDFTDYLLKDVPHGSVHMEIYKSSITGRYRNCWVYTPPGYEKNTDKRYPVLYLQHGGGENETGWLWHGKINYIMDNLIHEGRCKEMIIVLNCGYNFKQVGEDRFILEDIDEVICKDCVPMIDEKYRTINDRNYRAIAGLSFGSIHARMTALGHLDLFSALGIFSGGFSYKSQGTLGVDSLGNYDYSETFASAEIFNNKMHLLFVGMGDKETEMVEVAKPKADKLASEGYNIVVRTYPGYHEWDVWRKCAVDMLEMLFKW</sequence>
<dbReference type="Proteomes" id="UP000236497">
    <property type="component" value="Unassembled WGS sequence"/>
</dbReference>
<evidence type="ECO:0008006" key="3">
    <source>
        <dbReference type="Google" id="ProtNLM"/>
    </source>
</evidence>
<keyword evidence="2" id="KW-1185">Reference proteome</keyword>
<protein>
    <recommendedName>
        <fullName evidence="3">Enterochelin esterase-like enzyme</fullName>
    </recommendedName>
</protein>
<dbReference type="RefSeq" id="WP_103202856.1">
    <property type="nucleotide sequence ID" value="NZ_CVTD020000016.1"/>
</dbReference>
<name>A0A0H5SIW2_HERHM</name>
<accession>A0A0H5SIW2</accession>
<dbReference type="OrthoDB" id="9777383at2"/>
<dbReference type="InterPro" id="IPR014756">
    <property type="entry name" value="Ig_E-set"/>
</dbReference>
<dbReference type="PANTHER" id="PTHR48098">
    <property type="entry name" value="ENTEROCHELIN ESTERASE-RELATED"/>
    <property type="match status" value="1"/>
</dbReference>
<reference evidence="1 2" key="1">
    <citation type="submission" date="2015-06" db="EMBL/GenBank/DDBJ databases">
        <authorList>
            <person name="Wibberg Daniel"/>
        </authorList>
    </citation>
    <scope>NUCLEOTIDE SEQUENCE [LARGE SCALE GENOMIC DNA]</scope>
    <source>
        <strain evidence="1 2">T3/55T</strain>
    </source>
</reference>
<dbReference type="AlphaFoldDB" id="A0A0H5SIW2"/>
<evidence type="ECO:0000313" key="1">
    <source>
        <dbReference type="EMBL" id="CRZ34751.1"/>
    </source>
</evidence>
<dbReference type="Pfam" id="PF00756">
    <property type="entry name" value="Esterase"/>
    <property type="match status" value="1"/>
</dbReference>
<dbReference type="Gene3D" id="3.40.50.1820">
    <property type="entry name" value="alpha/beta hydrolase"/>
    <property type="match status" value="1"/>
</dbReference>
<dbReference type="InterPro" id="IPR050583">
    <property type="entry name" value="Mycobacterial_A85_antigen"/>
</dbReference>
<dbReference type="InterPro" id="IPR000801">
    <property type="entry name" value="Esterase-like"/>
</dbReference>